<evidence type="ECO:0008006" key="3">
    <source>
        <dbReference type="Google" id="ProtNLM"/>
    </source>
</evidence>
<evidence type="ECO:0000313" key="2">
    <source>
        <dbReference type="Proteomes" id="UP000319004"/>
    </source>
</evidence>
<dbReference type="Proteomes" id="UP000319004">
    <property type="component" value="Chromosome"/>
</dbReference>
<dbReference type="Gene3D" id="2.60.40.60">
    <property type="entry name" value="Cadherins"/>
    <property type="match status" value="1"/>
</dbReference>
<dbReference type="KEGG" id="snep:Enr13x_33860"/>
<dbReference type="GO" id="GO:0005509">
    <property type="term" value="F:calcium ion binding"/>
    <property type="evidence" value="ECO:0007669"/>
    <property type="project" value="InterPro"/>
</dbReference>
<dbReference type="InterPro" id="IPR015919">
    <property type="entry name" value="Cadherin-like_sf"/>
</dbReference>
<keyword evidence="2" id="KW-1185">Reference proteome</keyword>
<evidence type="ECO:0000313" key="1">
    <source>
        <dbReference type="EMBL" id="QDV43529.1"/>
    </source>
</evidence>
<dbReference type="AlphaFoldDB" id="A0A518HRP7"/>
<dbReference type="CDD" id="cd11304">
    <property type="entry name" value="Cadherin_repeat"/>
    <property type="match status" value="1"/>
</dbReference>
<gene>
    <name evidence="1" type="ORF">Enr13x_33860</name>
</gene>
<dbReference type="EMBL" id="CP037423">
    <property type="protein sequence ID" value="QDV43529.1"/>
    <property type="molecule type" value="Genomic_DNA"/>
</dbReference>
<sequence>MNQRERVLAILVGGLFVLGLGQWGFTKYKTAIKQRRTQYESLQERQIQLSEQRNQGALADRQMGEYLVRSVSSDVERARSDYQSWLFDVVENHNIQDAKIDSGRTSPVGDLYQQMTFLLTGRAEVENIFEFMHEIQSKDYLHRIREFDLKPSKTESGFTISMTIEVASLRNAPVDANAPDTNAWRVDPDSLAYSDPILNRNLFEPPNRAPSYGGSDTIEVTKGRSEAVSLVFKDAEQHRLSYELVDPPENVSIDDRSGTLRVSSDELTEFDVTVRVTDQGYPKRVVEETLLVKVVDPPPPPPPEKPPLEFDDAKQTYLTGLVQGAEDWTAWMNVRTRGKTLKLRVGDEFEIGSVRGVVESIDADSVKIKIGEKTIALTSGGTLKSAVDSVE</sequence>
<organism evidence="1 2">
    <name type="scientific">Stieleria neptunia</name>
    <dbReference type="NCBI Taxonomy" id="2527979"/>
    <lineage>
        <taxon>Bacteria</taxon>
        <taxon>Pseudomonadati</taxon>
        <taxon>Planctomycetota</taxon>
        <taxon>Planctomycetia</taxon>
        <taxon>Pirellulales</taxon>
        <taxon>Pirellulaceae</taxon>
        <taxon>Stieleria</taxon>
    </lineage>
</organism>
<dbReference type="OrthoDB" id="278280at2"/>
<reference evidence="1 2" key="1">
    <citation type="submission" date="2019-03" db="EMBL/GenBank/DDBJ databases">
        <title>Deep-cultivation of Planctomycetes and their phenomic and genomic characterization uncovers novel biology.</title>
        <authorList>
            <person name="Wiegand S."/>
            <person name="Jogler M."/>
            <person name="Boedeker C."/>
            <person name="Pinto D."/>
            <person name="Vollmers J."/>
            <person name="Rivas-Marin E."/>
            <person name="Kohn T."/>
            <person name="Peeters S.H."/>
            <person name="Heuer A."/>
            <person name="Rast P."/>
            <person name="Oberbeckmann S."/>
            <person name="Bunk B."/>
            <person name="Jeske O."/>
            <person name="Meyerdierks A."/>
            <person name="Storesund J.E."/>
            <person name="Kallscheuer N."/>
            <person name="Luecker S."/>
            <person name="Lage O.M."/>
            <person name="Pohl T."/>
            <person name="Merkel B.J."/>
            <person name="Hornburger P."/>
            <person name="Mueller R.-W."/>
            <person name="Bruemmer F."/>
            <person name="Labrenz M."/>
            <person name="Spormann A.M."/>
            <person name="Op den Camp H."/>
            <person name="Overmann J."/>
            <person name="Amann R."/>
            <person name="Jetten M.S.M."/>
            <person name="Mascher T."/>
            <person name="Medema M.H."/>
            <person name="Devos D.P."/>
            <person name="Kaster A.-K."/>
            <person name="Ovreas L."/>
            <person name="Rohde M."/>
            <person name="Galperin M.Y."/>
            <person name="Jogler C."/>
        </authorList>
    </citation>
    <scope>NUCLEOTIDE SEQUENCE [LARGE SCALE GENOMIC DNA]</scope>
    <source>
        <strain evidence="1 2">Enr13</strain>
    </source>
</reference>
<dbReference type="RefSeq" id="WP_145387731.1">
    <property type="nucleotide sequence ID" value="NZ_CP037423.1"/>
</dbReference>
<dbReference type="SUPFAM" id="SSF49313">
    <property type="entry name" value="Cadherin-like"/>
    <property type="match status" value="1"/>
</dbReference>
<dbReference type="GO" id="GO:0016020">
    <property type="term" value="C:membrane"/>
    <property type="evidence" value="ECO:0007669"/>
    <property type="project" value="InterPro"/>
</dbReference>
<accession>A0A518HRP7</accession>
<protein>
    <recommendedName>
        <fullName evidence="3">Cadherin domain-containing protein</fullName>
    </recommendedName>
</protein>
<proteinExistence type="predicted"/>
<name>A0A518HRP7_9BACT</name>